<dbReference type="GO" id="GO:0005829">
    <property type="term" value="C:cytosol"/>
    <property type="evidence" value="ECO:0007669"/>
    <property type="project" value="TreeGrafter"/>
</dbReference>
<dbReference type="SMART" id="SM01120">
    <property type="entry name" value="Dak2"/>
    <property type="match status" value="1"/>
</dbReference>
<reference evidence="4 5" key="1">
    <citation type="submission" date="2016-10" db="EMBL/GenBank/DDBJ databases">
        <authorList>
            <person name="de Groot N.N."/>
        </authorList>
    </citation>
    <scope>NUCLEOTIDE SEQUENCE [LARGE SCALE GENOMIC DNA]</scope>
    <source>
        <strain evidence="4 5">Sb05</strain>
    </source>
</reference>
<dbReference type="InterPro" id="IPR012737">
    <property type="entry name" value="DhaK_L_YcgS"/>
</dbReference>
<feature type="domain" description="DhaL" evidence="3">
    <location>
        <begin position="4"/>
        <end position="189"/>
    </location>
</feature>
<dbReference type="SUPFAM" id="SSF101473">
    <property type="entry name" value="DhaL-like"/>
    <property type="match status" value="1"/>
</dbReference>
<dbReference type="Pfam" id="PF02734">
    <property type="entry name" value="Dak2"/>
    <property type="match status" value="1"/>
</dbReference>
<evidence type="ECO:0000256" key="2">
    <source>
        <dbReference type="ARBA" id="ARBA00022777"/>
    </source>
</evidence>
<dbReference type="PANTHER" id="PTHR28629">
    <property type="entry name" value="TRIOKINASE/FMN CYCLASE"/>
    <property type="match status" value="1"/>
</dbReference>
<proteinExistence type="predicted"/>
<keyword evidence="1" id="KW-0808">Transferase</keyword>
<dbReference type="RefSeq" id="WP_074560096.1">
    <property type="nucleotide sequence ID" value="NZ_FNKE01000001.1"/>
</dbReference>
<dbReference type="InterPro" id="IPR036117">
    <property type="entry name" value="DhaL_dom_sf"/>
</dbReference>
<name>A0A1H0Y8G9_STREI</name>
<dbReference type="GO" id="GO:0004371">
    <property type="term" value="F:glycerone kinase activity"/>
    <property type="evidence" value="ECO:0007669"/>
    <property type="project" value="InterPro"/>
</dbReference>
<dbReference type="EMBL" id="FNKE01000001">
    <property type="protein sequence ID" value="SDQ11489.1"/>
    <property type="molecule type" value="Genomic_DNA"/>
</dbReference>
<dbReference type="GO" id="GO:0019563">
    <property type="term" value="P:glycerol catabolic process"/>
    <property type="evidence" value="ECO:0007669"/>
    <property type="project" value="TreeGrafter"/>
</dbReference>
<keyword evidence="2 4" id="KW-0418">Kinase</keyword>
<accession>A0A1H0Y8G9</accession>
<evidence type="ECO:0000256" key="1">
    <source>
        <dbReference type="ARBA" id="ARBA00022679"/>
    </source>
</evidence>
<dbReference type="Gene3D" id="1.25.40.340">
    <property type="match status" value="1"/>
</dbReference>
<dbReference type="InterPro" id="IPR050861">
    <property type="entry name" value="Dihydroxyacetone_Kinase"/>
</dbReference>
<dbReference type="PANTHER" id="PTHR28629:SF4">
    <property type="entry name" value="TRIOKINASE_FMN CYCLASE"/>
    <property type="match status" value="1"/>
</dbReference>
<dbReference type="NCBIfam" id="TIGR02365">
    <property type="entry name" value="dha_L_ycgS"/>
    <property type="match status" value="1"/>
</dbReference>
<evidence type="ECO:0000313" key="4">
    <source>
        <dbReference type="EMBL" id="SDQ11489.1"/>
    </source>
</evidence>
<evidence type="ECO:0000259" key="3">
    <source>
        <dbReference type="PROSITE" id="PS51480"/>
    </source>
</evidence>
<sequence>MKLETAKRWLILFYEKIQDNVAVLAELDSTMGGDGDHGENMLRGMKAVVNAVEPKEFASTVDLFTETGMLLLTKVGGVSGTLYGSAFLGMARAEEVHGTLYNDIKEGLVMIQRRGRAEIGDKTMVDVWAPVVEDLKNHQLTPERIDEYILKTALLRAKKGRHAYAADGSLGLVDPGSYSSGLLFKALLEAEEKDYV</sequence>
<dbReference type="InterPro" id="IPR004007">
    <property type="entry name" value="DhaL_dom"/>
</dbReference>
<dbReference type="OrthoDB" id="9800291at2"/>
<dbReference type="Proteomes" id="UP000182870">
    <property type="component" value="Unassembled WGS sequence"/>
</dbReference>
<evidence type="ECO:0000313" key="5">
    <source>
        <dbReference type="Proteomes" id="UP000182870"/>
    </source>
</evidence>
<dbReference type="AlphaFoldDB" id="A0A1H0Y8G9"/>
<dbReference type="PROSITE" id="PS51480">
    <property type="entry name" value="DHAL"/>
    <property type="match status" value="1"/>
</dbReference>
<protein>
    <submittedName>
        <fullName evidence="4">Dihydroxyacetone kinase DhaL subunit</fullName>
    </submittedName>
</protein>
<organism evidence="4 5">
    <name type="scientific">Streptococcus equinus</name>
    <name type="common">Streptococcus bovis</name>
    <dbReference type="NCBI Taxonomy" id="1335"/>
    <lineage>
        <taxon>Bacteria</taxon>
        <taxon>Bacillati</taxon>
        <taxon>Bacillota</taxon>
        <taxon>Bacilli</taxon>
        <taxon>Lactobacillales</taxon>
        <taxon>Streptococcaceae</taxon>
        <taxon>Streptococcus</taxon>
    </lineage>
</organism>
<gene>
    <name evidence="4" type="ORF">SAMN05216392_0494</name>
</gene>